<evidence type="ECO:0000313" key="2">
    <source>
        <dbReference type="Proteomes" id="UP001239111"/>
    </source>
</evidence>
<sequence>MDSNNMDLDEFDFQEDPSYPSVSKPNRYQVASVQKIKLADFIETHLAMSEGKATLEASSGWILSWEGYVKRARKKVEDIKKEQGSSASSSISSFFHRVLQLLARWRKLEAMRRLDSLQSFPFTPSSHCCQQKSPELNAASISIDVLGMFQENVGAQSSQRGVHTNSSNSSNFGNLAGCSGFPTSSILFCFGHGKNWTLSNVIDWTEGMANDASSLTQGQISSRIDPTPQQNPSIKSTSSSPESLASIVKTFSAKLQGDVKMSQENLFSIIDVLNKEASKLADQLSAEVTKLGNSIKTFSRPAETSRLWEIVLGSVKN</sequence>
<organism evidence="1 2">
    <name type="scientific">Eretmocerus hayati</name>
    <dbReference type="NCBI Taxonomy" id="131215"/>
    <lineage>
        <taxon>Eukaryota</taxon>
        <taxon>Metazoa</taxon>
        <taxon>Ecdysozoa</taxon>
        <taxon>Arthropoda</taxon>
        <taxon>Hexapoda</taxon>
        <taxon>Insecta</taxon>
        <taxon>Pterygota</taxon>
        <taxon>Neoptera</taxon>
        <taxon>Endopterygota</taxon>
        <taxon>Hymenoptera</taxon>
        <taxon>Apocrita</taxon>
        <taxon>Proctotrupomorpha</taxon>
        <taxon>Chalcidoidea</taxon>
        <taxon>Aphelinidae</taxon>
        <taxon>Aphelininae</taxon>
        <taxon>Eretmocerus</taxon>
    </lineage>
</organism>
<protein>
    <submittedName>
        <fullName evidence="1">Uncharacterized protein</fullName>
    </submittedName>
</protein>
<dbReference type="Proteomes" id="UP001239111">
    <property type="component" value="Chromosome 3"/>
</dbReference>
<reference evidence="1" key="1">
    <citation type="submission" date="2023-04" db="EMBL/GenBank/DDBJ databases">
        <title>A chromosome-level genome assembly of the parasitoid wasp Eretmocerus hayati.</title>
        <authorList>
            <person name="Zhong Y."/>
            <person name="Liu S."/>
            <person name="Liu Y."/>
        </authorList>
    </citation>
    <scope>NUCLEOTIDE SEQUENCE</scope>
    <source>
        <strain evidence="1">ZJU_SS_LIU_2023</strain>
    </source>
</reference>
<dbReference type="EMBL" id="CM056743">
    <property type="protein sequence ID" value="KAJ8673881.1"/>
    <property type="molecule type" value="Genomic_DNA"/>
</dbReference>
<keyword evidence="2" id="KW-1185">Reference proteome</keyword>
<proteinExistence type="predicted"/>
<accession>A0ACC2NRW0</accession>
<gene>
    <name evidence="1" type="ORF">QAD02_005143</name>
</gene>
<evidence type="ECO:0000313" key="1">
    <source>
        <dbReference type="EMBL" id="KAJ8673881.1"/>
    </source>
</evidence>
<comment type="caution">
    <text evidence="1">The sequence shown here is derived from an EMBL/GenBank/DDBJ whole genome shotgun (WGS) entry which is preliminary data.</text>
</comment>
<name>A0ACC2NRW0_9HYME</name>